<dbReference type="EMBL" id="CP136893">
    <property type="protein sequence ID" value="WOL05297.1"/>
    <property type="molecule type" value="Genomic_DNA"/>
</dbReference>
<keyword evidence="2" id="KW-1185">Reference proteome</keyword>
<proteinExistence type="predicted"/>
<evidence type="ECO:0000313" key="2">
    <source>
        <dbReference type="Proteomes" id="UP001327560"/>
    </source>
</evidence>
<sequence>MPMLTRFGLDHKDSRLVPRISRRKSKKRVLKHSRRRCYGGGGRKKNRAAVALKAVAERLEVLRSLIPAKNGRVKEKKETAEGDMLFEETTEYILLLRTQEVLRHAAVSGTPRGFAEHPRATQAEREVLPRPPCSRLREAGTCWPSRSFCRHHDHCV</sequence>
<name>A0AAQ3KFL8_9LILI</name>
<accession>A0AAQ3KFL8</accession>
<dbReference type="Proteomes" id="UP001327560">
    <property type="component" value="Chromosome 4"/>
</dbReference>
<evidence type="ECO:0000313" key="1">
    <source>
        <dbReference type="EMBL" id="WOL05297.1"/>
    </source>
</evidence>
<gene>
    <name evidence="1" type="ORF">Cni_G14025</name>
</gene>
<dbReference type="AlphaFoldDB" id="A0AAQ3KFL8"/>
<organism evidence="1 2">
    <name type="scientific">Canna indica</name>
    <name type="common">Indian-shot</name>
    <dbReference type="NCBI Taxonomy" id="4628"/>
    <lineage>
        <taxon>Eukaryota</taxon>
        <taxon>Viridiplantae</taxon>
        <taxon>Streptophyta</taxon>
        <taxon>Embryophyta</taxon>
        <taxon>Tracheophyta</taxon>
        <taxon>Spermatophyta</taxon>
        <taxon>Magnoliopsida</taxon>
        <taxon>Liliopsida</taxon>
        <taxon>Zingiberales</taxon>
        <taxon>Cannaceae</taxon>
        <taxon>Canna</taxon>
    </lineage>
</organism>
<reference evidence="1 2" key="1">
    <citation type="submission" date="2023-10" db="EMBL/GenBank/DDBJ databases">
        <title>Chromosome-scale genome assembly provides insights into flower coloration mechanisms of Canna indica.</title>
        <authorList>
            <person name="Li C."/>
        </authorList>
    </citation>
    <scope>NUCLEOTIDE SEQUENCE [LARGE SCALE GENOMIC DNA]</scope>
    <source>
        <tissue evidence="1">Flower</tissue>
    </source>
</reference>
<protein>
    <submittedName>
        <fullName evidence="1">Uncharacterized protein</fullName>
    </submittedName>
</protein>